<dbReference type="AlphaFoldDB" id="A0A7C9RR85"/>
<dbReference type="InterPro" id="IPR050155">
    <property type="entry name" value="HAD-like_hydrolase_sf"/>
</dbReference>
<dbReference type="SFLD" id="SFLDG01129">
    <property type="entry name" value="C1.5:_HAD__Beta-PGM__Phosphata"/>
    <property type="match status" value="1"/>
</dbReference>
<dbReference type="Pfam" id="PF12710">
    <property type="entry name" value="HAD"/>
    <property type="match status" value="1"/>
</dbReference>
<dbReference type="InterPro" id="IPR023214">
    <property type="entry name" value="HAD_sf"/>
</dbReference>
<evidence type="ECO:0000313" key="1">
    <source>
        <dbReference type="EMBL" id="NGY60607.1"/>
    </source>
</evidence>
<dbReference type="InterPro" id="IPR036412">
    <property type="entry name" value="HAD-like_sf"/>
</dbReference>
<keyword evidence="2" id="KW-1185">Reference proteome</keyword>
<name>A0A7C9RR85_9PSEU</name>
<proteinExistence type="predicted"/>
<gene>
    <name evidence="1" type="ORF">G7043_16890</name>
</gene>
<keyword evidence="1" id="KW-0378">Hydrolase</keyword>
<dbReference type="Proteomes" id="UP000481360">
    <property type="component" value="Unassembled WGS sequence"/>
</dbReference>
<reference evidence="1 2" key="1">
    <citation type="submission" date="2020-03" db="EMBL/GenBank/DDBJ databases">
        <title>Isolation and identification of active actinomycetes.</title>
        <authorList>
            <person name="Sun X."/>
        </authorList>
    </citation>
    <scope>NUCLEOTIDE SEQUENCE [LARGE SCALE GENOMIC DNA]</scope>
    <source>
        <strain evidence="1 2">NEAU-D13</strain>
    </source>
</reference>
<dbReference type="InterPro" id="IPR023198">
    <property type="entry name" value="PGP-like_dom2"/>
</dbReference>
<evidence type="ECO:0000313" key="2">
    <source>
        <dbReference type="Proteomes" id="UP000481360"/>
    </source>
</evidence>
<dbReference type="GO" id="GO:0006281">
    <property type="term" value="P:DNA repair"/>
    <property type="evidence" value="ECO:0007669"/>
    <property type="project" value="TreeGrafter"/>
</dbReference>
<dbReference type="PANTHER" id="PTHR43434">
    <property type="entry name" value="PHOSPHOGLYCOLATE PHOSPHATASE"/>
    <property type="match status" value="1"/>
</dbReference>
<sequence>MTGPELLVLWDIDNTLISARGFGKLMYRQAFLDAFGRDLNGPVDLGGRTELDVIAEILRQHDIEHTQEASQLLANALANSFETRRADLPGHAEVLPGALKALEHFAADPRVHQGVLTANLKSVARIKLEAFGLAHLVDWEVSAFGDDHADRAALVTFARDRARHLRLFTPDEVVLVGDTPHDVYAATTAGVRLVAVATGRSSEQDLRDAGAEIVLPGLSDLDELTRQVWKGVAQGNRTP</sequence>
<dbReference type="EMBL" id="JAAMPJ010000004">
    <property type="protein sequence ID" value="NGY60607.1"/>
    <property type="molecule type" value="Genomic_DNA"/>
</dbReference>
<organism evidence="1 2">
    <name type="scientific">Lentzea alba</name>
    <dbReference type="NCBI Taxonomy" id="2714351"/>
    <lineage>
        <taxon>Bacteria</taxon>
        <taxon>Bacillati</taxon>
        <taxon>Actinomycetota</taxon>
        <taxon>Actinomycetes</taxon>
        <taxon>Pseudonocardiales</taxon>
        <taxon>Pseudonocardiaceae</taxon>
        <taxon>Lentzea</taxon>
    </lineage>
</organism>
<dbReference type="Gene3D" id="3.40.50.1000">
    <property type="entry name" value="HAD superfamily/HAD-like"/>
    <property type="match status" value="1"/>
</dbReference>
<dbReference type="GO" id="GO:0008967">
    <property type="term" value="F:phosphoglycolate phosphatase activity"/>
    <property type="evidence" value="ECO:0007669"/>
    <property type="project" value="TreeGrafter"/>
</dbReference>
<dbReference type="SUPFAM" id="SSF56784">
    <property type="entry name" value="HAD-like"/>
    <property type="match status" value="1"/>
</dbReference>
<comment type="caution">
    <text evidence="1">The sequence shown here is derived from an EMBL/GenBank/DDBJ whole genome shotgun (WGS) entry which is preliminary data.</text>
</comment>
<dbReference type="PANTHER" id="PTHR43434:SF1">
    <property type="entry name" value="PHOSPHOGLYCOLATE PHOSPHATASE"/>
    <property type="match status" value="1"/>
</dbReference>
<dbReference type="RefSeq" id="WP_166046621.1">
    <property type="nucleotide sequence ID" value="NZ_JAAMPJ010000004.1"/>
</dbReference>
<accession>A0A7C9RR85</accession>
<dbReference type="Gene3D" id="1.10.150.240">
    <property type="entry name" value="Putative phosphatase, domain 2"/>
    <property type="match status" value="1"/>
</dbReference>
<dbReference type="SFLD" id="SFLDS00003">
    <property type="entry name" value="Haloacid_Dehalogenase"/>
    <property type="match status" value="1"/>
</dbReference>
<protein>
    <submittedName>
        <fullName evidence="1">HAD hydrolase-like protein</fullName>
    </submittedName>
</protein>